<evidence type="ECO:0000259" key="2">
    <source>
        <dbReference type="PROSITE" id="PS51186"/>
    </source>
</evidence>
<dbReference type="InterPro" id="IPR016181">
    <property type="entry name" value="Acyl_CoA_acyltransferase"/>
</dbReference>
<dbReference type="KEGG" id="uvi:66062182"/>
<dbReference type="OrthoDB" id="410198at2759"/>
<evidence type="ECO:0000313" key="3">
    <source>
        <dbReference type="EMBL" id="GAO19930.1"/>
    </source>
</evidence>
<organism evidence="3 6">
    <name type="scientific">Ustilaginoidea virens</name>
    <name type="common">Rice false smut fungus</name>
    <name type="synonym">Villosiclava virens</name>
    <dbReference type="NCBI Taxonomy" id="1159556"/>
    <lineage>
        <taxon>Eukaryota</taxon>
        <taxon>Fungi</taxon>
        <taxon>Dikarya</taxon>
        <taxon>Ascomycota</taxon>
        <taxon>Pezizomycotina</taxon>
        <taxon>Sordariomycetes</taxon>
        <taxon>Hypocreomycetidae</taxon>
        <taxon>Hypocreales</taxon>
        <taxon>Clavicipitaceae</taxon>
        <taxon>Ustilaginoidea</taxon>
    </lineage>
</organism>
<dbReference type="InterPro" id="IPR052523">
    <property type="entry name" value="Trichothecene_AcTrans"/>
</dbReference>
<dbReference type="GO" id="GO:0016747">
    <property type="term" value="F:acyltransferase activity, transferring groups other than amino-acyl groups"/>
    <property type="evidence" value="ECO:0007669"/>
    <property type="project" value="InterPro"/>
</dbReference>
<dbReference type="SUPFAM" id="SSF55729">
    <property type="entry name" value="Acyl-CoA N-acyltransferases (Nat)"/>
    <property type="match status" value="1"/>
</dbReference>
<evidence type="ECO:0000313" key="5">
    <source>
        <dbReference type="Proteomes" id="UP000027002"/>
    </source>
</evidence>
<dbReference type="PANTHER" id="PTHR42791">
    <property type="entry name" value="GNAT FAMILY ACETYLTRANSFERASE"/>
    <property type="match status" value="1"/>
</dbReference>
<dbReference type="Gene3D" id="3.40.630.30">
    <property type="match status" value="1"/>
</dbReference>
<reference evidence="6" key="2">
    <citation type="journal article" date="2016" name="Genome Announc.">
        <title>Genome sequence of Ustilaginoidea virens IPU010, a rice pathogenic fungus causing false smut.</title>
        <authorList>
            <person name="Kumagai T."/>
            <person name="Ishii T."/>
            <person name="Terai G."/>
            <person name="Umemura M."/>
            <person name="Machida M."/>
            <person name="Asai K."/>
        </authorList>
    </citation>
    <scope>NUCLEOTIDE SEQUENCE [LARGE SCALE GENOMIC DNA]</scope>
    <source>
        <strain evidence="6">IPU010</strain>
    </source>
</reference>
<dbReference type="PROSITE" id="PS51186">
    <property type="entry name" value="GNAT"/>
    <property type="match status" value="1"/>
</dbReference>
<dbReference type="EMBL" id="BBTG02000079">
    <property type="protein sequence ID" value="GAO19930.1"/>
    <property type="molecule type" value="Genomic_DNA"/>
</dbReference>
<dbReference type="RefSeq" id="XP_042994836.1">
    <property type="nucleotide sequence ID" value="XM_043138902.1"/>
</dbReference>
<feature type="domain" description="N-acetyltransferase" evidence="2">
    <location>
        <begin position="97"/>
        <end position="237"/>
    </location>
</feature>
<dbReference type="EMBL" id="CP072753">
    <property type="protein sequence ID" value="QUC17163.1"/>
    <property type="molecule type" value="Genomic_DNA"/>
</dbReference>
<gene>
    <name evidence="4" type="ORF">UV8b_01404</name>
    <name evidence="3" type="ORF">UVI_02062830</name>
</gene>
<dbReference type="Proteomes" id="UP000054053">
    <property type="component" value="Unassembled WGS sequence"/>
</dbReference>
<dbReference type="GeneID" id="66062182"/>
<dbReference type="PANTHER" id="PTHR42791:SF1">
    <property type="entry name" value="N-ACETYLTRANSFERASE DOMAIN-CONTAINING PROTEIN"/>
    <property type="match status" value="1"/>
</dbReference>
<reference evidence="4" key="3">
    <citation type="submission" date="2020-03" db="EMBL/GenBank/DDBJ databases">
        <title>A mixture of massive structural variations and highly conserved coding sequences in Ustilaginoidea virens genome.</title>
        <authorList>
            <person name="Zhang K."/>
            <person name="Zhao Z."/>
            <person name="Zhang Z."/>
            <person name="Li Y."/>
            <person name="Hsiang T."/>
            <person name="Sun W."/>
        </authorList>
    </citation>
    <scope>NUCLEOTIDE SEQUENCE</scope>
    <source>
        <strain evidence="4">UV-8b</strain>
    </source>
</reference>
<sequence>MSRPTHVITPVRPQDVAEIGQLSSDAFMNDRQTQMKMLGKRPYDMKEITLSSLPGMLGNPRCVAVKITDEETGKIMGFCNWGFRGFQPEEIATFGGEPPRQPPTNETEAGTESQDKDKGKAYDGPRSSDSEAEPEDDPISRLQALTGGDLEKWMEHIMPQGTRCIFVIGLAVSPAYQGRGVGSALLRWGTSICDKEQVFAWVHSSEMEWPMYEKSGFRVARVLDVDLDEYAPAPPPNKGPGSQWGHYMFRYMTYVPGRYQARTRSGE</sequence>
<reference evidence="3" key="1">
    <citation type="journal article" date="2016" name="Genome Announc.">
        <title>Genome Sequence of Ustilaginoidea virens IPU010, a Rice Pathogenic Fungus Causing False Smut.</title>
        <authorList>
            <person name="Kumagai T."/>
            <person name="Ishii T."/>
            <person name="Terai G."/>
            <person name="Umemura M."/>
            <person name="Machida M."/>
            <person name="Asai K."/>
        </authorList>
    </citation>
    <scope>NUCLEOTIDE SEQUENCE [LARGE SCALE GENOMIC DNA]</scope>
    <source>
        <strain evidence="3">IPU010</strain>
    </source>
</reference>
<evidence type="ECO:0000313" key="4">
    <source>
        <dbReference type="EMBL" id="QUC17163.1"/>
    </source>
</evidence>
<protein>
    <recommendedName>
        <fullName evidence="2">N-acetyltransferase domain-containing protein</fullName>
    </recommendedName>
</protein>
<dbReference type="CDD" id="cd04301">
    <property type="entry name" value="NAT_SF"/>
    <property type="match status" value="1"/>
</dbReference>
<proteinExistence type="predicted"/>
<evidence type="ECO:0000256" key="1">
    <source>
        <dbReference type="SAM" id="MobiDB-lite"/>
    </source>
</evidence>
<feature type="compositionally biased region" description="Basic and acidic residues" evidence="1">
    <location>
        <begin position="113"/>
        <end position="129"/>
    </location>
</feature>
<evidence type="ECO:0000313" key="6">
    <source>
        <dbReference type="Proteomes" id="UP000054053"/>
    </source>
</evidence>
<keyword evidence="5" id="KW-1185">Reference proteome</keyword>
<name>A0A1B5L893_USTVR</name>
<accession>A0A1B5L893</accession>
<dbReference type="InterPro" id="IPR000182">
    <property type="entry name" value="GNAT_dom"/>
</dbReference>
<feature type="compositionally biased region" description="Polar residues" evidence="1">
    <location>
        <begin position="103"/>
        <end position="112"/>
    </location>
</feature>
<feature type="region of interest" description="Disordered" evidence="1">
    <location>
        <begin position="90"/>
        <end position="141"/>
    </location>
</feature>
<dbReference type="Proteomes" id="UP000027002">
    <property type="component" value="Chromosome 1"/>
</dbReference>
<dbReference type="Pfam" id="PF00583">
    <property type="entry name" value="Acetyltransf_1"/>
    <property type="match status" value="1"/>
</dbReference>
<dbReference type="AlphaFoldDB" id="A0A1B5L893"/>